<dbReference type="Proteomes" id="UP000186455">
    <property type="component" value="Unassembled WGS sequence"/>
</dbReference>
<dbReference type="STRING" id="1048205.AB852_05780"/>
<accession>A0A1Q4VE98</accession>
<dbReference type="InterPro" id="IPR011663">
    <property type="entry name" value="UTRA"/>
</dbReference>
<organism evidence="2 3">
    <name type="scientific">Streptomyces uncialis</name>
    <dbReference type="NCBI Taxonomy" id="1048205"/>
    <lineage>
        <taxon>Bacteria</taxon>
        <taxon>Bacillati</taxon>
        <taxon>Actinomycetota</taxon>
        <taxon>Actinomycetes</taxon>
        <taxon>Kitasatosporales</taxon>
        <taxon>Streptomycetaceae</taxon>
        <taxon>Streptomyces</taxon>
    </lineage>
</organism>
<name>A0A1Q4VE98_9ACTN</name>
<dbReference type="AlphaFoldDB" id="A0A1Q4VE98"/>
<protein>
    <submittedName>
        <fullName evidence="2">GntR family transcriptional regulator</fullName>
    </submittedName>
</protein>
<dbReference type="SMART" id="SM00866">
    <property type="entry name" value="UTRA"/>
    <property type="match status" value="1"/>
</dbReference>
<gene>
    <name evidence="2" type="ORF">AB852_05780</name>
</gene>
<feature type="domain" description="UbiC transcription regulator-associated" evidence="1">
    <location>
        <begin position="29"/>
        <end position="170"/>
    </location>
</feature>
<evidence type="ECO:0000259" key="1">
    <source>
        <dbReference type="SMART" id="SM00866"/>
    </source>
</evidence>
<dbReference type="InterPro" id="IPR050679">
    <property type="entry name" value="Bact_HTH_transcr_reg"/>
</dbReference>
<dbReference type="Gene3D" id="3.40.1410.10">
    <property type="entry name" value="Chorismate lyase-like"/>
    <property type="match status" value="1"/>
</dbReference>
<dbReference type="SUPFAM" id="SSF64288">
    <property type="entry name" value="Chorismate lyase-like"/>
    <property type="match status" value="1"/>
</dbReference>
<keyword evidence="3" id="KW-1185">Reference proteome</keyword>
<comment type="caution">
    <text evidence="2">The sequence shown here is derived from an EMBL/GenBank/DDBJ whole genome shotgun (WGS) entry which is preliminary data.</text>
</comment>
<evidence type="ECO:0000313" key="3">
    <source>
        <dbReference type="Proteomes" id="UP000186455"/>
    </source>
</evidence>
<dbReference type="GO" id="GO:0045892">
    <property type="term" value="P:negative regulation of DNA-templated transcription"/>
    <property type="evidence" value="ECO:0007669"/>
    <property type="project" value="TreeGrafter"/>
</dbReference>
<dbReference type="PANTHER" id="PTHR44846">
    <property type="entry name" value="MANNOSYL-D-GLYCERATE TRANSPORT/METABOLISM SYSTEM REPRESSOR MNGR-RELATED"/>
    <property type="match status" value="1"/>
</dbReference>
<dbReference type="GO" id="GO:0003677">
    <property type="term" value="F:DNA binding"/>
    <property type="evidence" value="ECO:0007669"/>
    <property type="project" value="InterPro"/>
</dbReference>
<reference evidence="2 3" key="1">
    <citation type="submission" date="2015-06" db="EMBL/GenBank/DDBJ databases">
        <title>Cloning and characterization of the uncialamcin biosynthetic gene cluster.</title>
        <authorList>
            <person name="Yan X."/>
            <person name="Huang T."/>
            <person name="Ge H."/>
            <person name="Shen B."/>
        </authorList>
    </citation>
    <scope>NUCLEOTIDE SEQUENCE [LARGE SCALE GENOMIC DNA]</scope>
    <source>
        <strain evidence="2 3">DCA2648</strain>
    </source>
</reference>
<dbReference type="Pfam" id="PF07702">
    <property type="entry name" value="UTRA"/>
    <property type="match status" value="1"/>
</dbReference>
<proteinExistence type="predicted"/>
<sequence length="177" mass="19075">MGPELRRRGITRLARDGWGAGRSVWDGDVGERELVVEQLVVRVERAPVHVARVLGLEAGADVLARGRRFVLDGKPVLLASSYFPADLVAGSAITRDDTGPGGSYARLAELGHGPVRFREEIRSRMPTQDEAARLGLGSGTPVVLICRTAFGADGRAVEVNEMTLDSAAYVLEYDFEA</sequence>
<dbReference type="InterPro" id="IPR028978">
    <property type="entry name" value="Chorismate_lyase_/UTRA_dom_sf"/>
</dbReference>
<dbReference type="PANTHER" id="PTHR44846:SF17">
    <property type="entry name" value="GNTR-FAMILY TRANSCRIPTIONAL REGULATOR"/>
    <property type="match status" value="1"/>
</dbReference>
<dbReference type="EMBL" id="LFBV01000001">
    <property type="protein sequence ID" value="OKH96156.1"/>
    <property type="molecule type" value="Genomic_DNA"/>
</dbReference>
<evidence type="ECO:0000313" key="2">
    <source>
        <dbReference type="EMBL" id="OKH96156.1"/>
    </source>
</evidence>